<gene>
    <name evidence="1" type="ORF">NN484_19495</name>
</gene>
<protein>
    <submittedName>
        <fullName evidence="1">Uncharacterized protein</fullName>
    </submittedName>
</protein>
<reference evidence="1 2" key="1">
    <citation type="submission" date="2022-07" db="EMBL/GenBank/DDBJ databases">
        <authorList>
            <person name="Abrouk D."/>
            <person name="Moenne-Loccoz Y."/>
            <person name="Todorovic I."/>
            <person name="Raicevic V."/>
            <person name="Jovicic-Petrovic J."/>
        </authorList>
    </citation>
    <scope>NUCLEOTIDE SEQUENCE [LARGE SCALE GENOMIC DNA]</scope>
    <source>
        <strain evidence="2">IT-P374</strain>
    </source>
</reference>
<organism evidence="1 2">
    <name type="scientific">Pseudomonas serboccidentalis</name>
    <dbReference type="NCBI Taxonomy" id="2964670"/>
    <lineage>
        <taxon>Bacteria</taxon>
        <taxon>Pseudomonadati</taxon>
        <taxon>Pseudomonadota</taxon>
        <taxon>Gammaproteobacteria</taxon>
        <taxon>Pseudomonadales</taxon>
        <taxon>Pseudomonadaceae</taxon>
        <taxon>Pseudomonas</taxon>
    </lineage>
</organism>
<keyword evidence="2" id="KW-1185">Reference proteome</keyword>
<dbReference type="Proteomes" id="UP001222282">
    <property type="component" value="Chromosome"/>
</dbReference>
<proteinExistence type="predicted"/>
<evidence type="ECO:0000313" key="1">
    <source>
        <dbReference type="EMBL" id="WDR34680.1"/>
    </source>
</evidence>
<sequence length="646" mass="70725">MTSFHSLTPAQNRERFFGVRFRSPKAAALPPTLHPDNPLLLDEPDDAPNQLHSSFQGFALKVQIARFADADHPDIINGYLELKWDGTPIRATRVLFETPIDPAITVFDLVLPQGYTSTPGPHELSYVLNFGGNGSEVTPLVINIDTTPPVAFGKATVPAEVERDGITKKYFDENGFVLVTVPNYGNRKLGDVIECWFGVSLTNPTLVGVFTITDLTAPIEFRLTPAHVGTEEGLKSLFYYLSDRKGNRNTPQYFTELNVTLTDPPEGLLEPSIPLFDDDAAPKLVDLADAQAPLGVGILAEYINFLPDIDELEVEYDGILQPAQKINTFPFYVSIPYRDVFNGNVDVKKVDVSYRIKRHNLRYPLGTPVPSKVVDVDLRRPGDGDGGENPDPNLALVTVQGTGGNGPNILTDADASDNVAVTVAVFAGVKDGDIMTLIWKGVEVTEAQGGVIELDGTETGILTFSILWEVVEAGNNGNPLPVTYKITNPAINDNEVHSRPRDVDVLIRPGVVPEVKFQHLDPDFTDWFNCGSLQSDPVLVKCAEVLVSPGEPQLADQTLEFIYQGYTDAAGTLKKPGTEEKVTYIPTLQETIDGFIVKFPYQKILATESAWGDVNYTAMIDGRPVQAQRHLVKVHMKKGDGSLCDI</sequence>
<dbReference type="RefSeq" id="WP_274657686.1">
    <property type="nucleotide sequence ID" value="NZ_CP101655.1"/>
</dbReference>
<accession>A0ABY7Z528</accession>
<name>A0ABY7Z528_9PSED</name>
<evidence type="ECO:0000313" key="2">
    <source>
        <dbReference type="Proteomes" id="UP001222282"/>
    </source>
</evidence>
<dbReference type="EMBL" id="CP101655">
    <property type="protein sequence ID" value="WDR34680.1"/>
    <property type="molecule type" value="Genomic_DNA"/>
</dbReference>